<feature type="non-terminal residue" evidence="1">
    <location>
        <position position="1"/>
    </location>
</feature>
<proteinExistence type="predicted"/>
<keyword evidence="2" id="KW-1185">Reference proteome</keyword>
<sequence length="149" mass="17072">DNEVAKVLGITQPETVFIIRSALEVYNWNQYVQATNKGENSEPKKFFSNIVKRNISKNISKKLTLILIKTFTIEYNNLEIQQQIQRFLEEYFENSKSSNKKIIESNKSSVLNGNGPTTLKGKGILQEKDKTESLDYHEDITKPVMSINA</sequence>
<organism evidence="1 2">
    <name type="scientific">Gigaspora margarita</name>
    <dbReference type="NCBI Taxonomy" id="4874"/>
    <lineage>
        <taxon>Eukaryota</taxon>
        <taxon>Fungi</taxon>
        <taxon>Fungi incertae sedis</taxon>
        <taxon>Mucoromycota</taxon>
        <taxon>Glomeromycotina</taxon>
        <taxon>Glomeromycetes</taxon>
        <taxon>Diversisporales</taxon>
        <taxon>Gigasporaceae</taxon>
        <taxon>Gigaspora</taxon>
    </lineage>
</organism>
<evidence type="ECO:0000313" key="2">
    <source>
        <dbReference type="Proteomes" id="UP000789901"/>
    </source>
</evidence>
<dbReference type="EMBL" id="CAJVQB010031166">
    <property type="protein sequence ID" value="CAG8816543.1"/>
    <property type="molecule type" value="Genomic_DNA"/>
</dbReference>
<evidence type="ECO:0000313" key="1">
    <source>
        <dbReference type="EMBL" id="CAG8816543.1"/>
    </source>
</evidence>
<name>A0ABN7W4N3_GIGMA</name>
<dbReference type="Proteomes" id="UP000789901">
    <property type="component" value="Unassembled WGS sequence"/>
</dbReference>
<reference evidence="1 2" key="1">
    <citation type="submission" date="2021-06" db="EMBL/GenBank/DDBJ databases">
        <authorList>
            <person name="Kallberg Y."/>
            <person name="Tangrot J."/>
            <person name="Rosling A."/>
        </authorList>
    </citation>
    <scope>NUCLEOTIDE SEQUENCE [LARGE SCALE GENOMIC DNA]</scope>
    <source>
        <strain evidence="1 2">120-4 pot B 10/14</strain>
    </source>
</reference>
<comment type="caution">
    <text evidence="1">The sequence shown here is derived from an EMBL/GenBank/DDBJ whole genome shotgun (WGS) entry which is preliminary data.</text>
</comment>
<gene>
    <name evidence="1" type="ORF">GMARGA_LOCUS26573</name>
</gene>
<accession>A0ABN7W4N3</accession>
<protein>
    <submittedName>
        <fullName evidence="1">43515_t:CDS:1</fullName>
    </submittedName>
</protein>